<keyword evidence="2" id="KW-1185">Reference proteome</keyword>
<evidence type="ECO:0000313" key="1">
    <source>
        <dbReference type="EMBL" id="TGE07769.1"/>
    </source>
</evidence>
<dbReference type="EMBL" id="SRLA01000002">
    <property type="protein sequence ID" value="TGE07769.1"/>
    <property type="molecule type" value="Genomic_DNA"/>
</dbReference>
<gene>
    <name evidence="1" type="ORF">EU556_08420</name>
</gene>
<proteinExistence type="predicted"/>
<sequence>MDQIEFVERLKKYGIDQAVADYRAMLLTPVEAKYQSSAQGQLKMKLQALSKEEQEELLKYV</sequence>
<dbReference type="OrthoDB" id="976443at2"/>
<dbReference type="AlphaFoldDB" id="A0A4Z0P6J9"/>
<protein>
    <submittedName>
        <fullName evidence="1">Uncharacterized protein</fullName>
    </submittedName>
</protein>
<organism evidence="1 2">
    <name type="scientific">Hymenobacter fodinae</name>
    <dbReference type="NCBI Taxonomy" id="2510796"/>
    <lineage>
        <taxon>Bacteria</taxon>
        <taxon>Pseudomonadati</taxon>
        <taxon>Bacteroidota</taxon>
        <taxon>Cytophagia</taxon>
        <taxon>Cytophagales</taxon>
        <taxon>Hymenobacteraceae</taxon>
        <taxon>Hymenobacter</taxon>
    </lineage>
</organism>
<evidence type="ECO:0000313" key="2">
    <source>
        <dbReference type="Proteomes" id="UP000298337"/>
    </source>
</evidence>
<reference evidence="1 2" key="1">
    <citation type="submission" date="2019-04" db="EMBL/GenBank/DDBJ databases">
        <authorList>
            <person name="Feng G."/>
            <person name="Zhang J."/>
            <person name="Zhu H."/>
        </authorList>
    </citation>
    <scope>NUCLEOTIDE SEQUENCE [LARGE SCALE GENOMIC DNA]</scope>
    <source>
        <strain evidence="1 2">92R-1</strain>
    </source>
</reference>
<comment type="caution">
    <text evidence="1">The sequence shown here is derived from an EMBL/GenBank/DDBJ whole genome shotgun (WGS) entry which is preliminary data.</text>
</comment>
<accession>A0A4Z0P6J9</accession>
<name>A0A4Z0P6J9_9BACT</name>
<dbReference type="RefSeq" id="WP_135433157.1">
    <property type="nucleotide sequence ID" value="NZ_SRLA01000002.1"/>
</dbReference>
<dbReference type="Proteomes" id="UP000298337">
    <property type="component" value="Unassembled WGS sequence"/>
</dbReference>